<dbReference type="Pfam" id="PF11006">
    <property type="entry name" value="DUF2845"/>
    <property type="match status" value="2"/>
</dbReference>
<dbReference type="RefSeq" id="WP_058460431.1">
    <property type="nucleotide sequence ID" value="NZ_CAAAIY010000002.1"/>
</dbReference>
<proteinExistence type="predicted"/>
<keyword evidence="3" id="KW-1185">Reference proteome</keyword>
<feature type="signal peptide" evidence="1">
    <location>
        <begin position="1"/>
        <end position="22"/>
    </location>
</feature>
<dbReference type="STRING" id="447.Lboz_2849"/>
<dbReference type="EMBL" id="LNXU01000032">
    <property type="protein sequence ID" value="KTC71272.1"/>
    <property type="molecule type" value="Genomic_DNA"/>
</dbReference>
<dbReference type="PATRIC" id="fig|447.4.peg.3033"/>
<keyword evidence="1" id="KW-0732">Signal</keyword>
<accession>A0A0W0RJV3</accession>
<sequence length="188" mass="20591">MKLTFLRSTSLGLILLPFSLFADTQSYYCPQNHGYINLGMTPDEVIAACGQPVSQQESNQPVMQKIPMQQLIYNNMGTQTAFYGVWNVPTGNGGVSLEVNIVNQKVRSIKLNGSDSNAVSVCQGANIQAGDPVQKVYYSCGSPSMVNNTFINEIVPTAEKPQVWLYQPGEYQPAVTMTFVNGKLQSIQ</sequence>
<dbReference type="AlphaFoldDB" id="A0A0W0RJV3"/>
<reference evidence="2 3" key="1">
    <citation type="submission" date="2015-11" db="EMBL/GenBank/DDBJ databases">
        <title>Genomic analysis of 38 Legionella species identifies large and diverse effector repertoires.</title>
        <authorList>
            <person name="Burstein D."/>
            <person name="Amaro F."/>
            <person name="Zusman T."/>
            <person name="Lifshitz Z."/>
            <person name="Cohen O."/>
            <person name="Gilbert J.A."/>
            <person name="Pupko T."/>
            <person name="Shuman H.A."/>
            <person name="Segal G."/>
        </authorList>
    </citation>
    <scope>NUCLEOTIDE SEQUENCE [LARGE SCALE GENOMIC DNA]</scope>
    <source>
        <strain evidence="2 3">WIGA</strain>
    </source>
</reference>
<gene>
    <name evidence="2" type="ORF">Lboz_2849</name>
</gene>
<dbReference type="OrthoDB" id="5642748at2"/>
<evidence type="ECO:0000256" key="1">
    <source>
        <dbReference type="SAM" id="SignalP"/>
    </source>
</evidence>
<organism evidence="2 3">
    <name type="scientific">Legionella bozemanae</name>
    <name type="common">Fluoribacter bozemanae</name>
    <dbReference type="NCBI Taxonomy" id="447"/>
    <lineage>
        <taxon>Bacteria</taxon>
        <taxon>Pseudomonadati</taxon>
        <taxon>Pseudomonadota</taxon>
        <taxon>Gammaproteobacteria</taxon>
        <taxon>Legionellales</taxon>
        <taxon>Legionellaceae</taxon>
        <taxon>Legionella</taxon>
    </lineage>
</organism>
<feature type="chain" id="PRO_5006910988" description="DUF2845 domain-containing protein" evidence="1">
    <location>
        <begin position="23"/>
        <end position="188"/>
    </location>
</feature>
<evidence type="ECO:0008006" key="4">
    <source>
        <dbReference type="Google" id="ProtNLM"/>
    </source>
</evidence>
<dbReference type="Proteomes" id="UP000054695">
    <property type="component" value="Unassembled WGS sequence"/>
</dbReference>
<dbReference type="InterPro" id="IPR021268">
    <property type="entry name" value="DUF2845"/>
</dbReference>
<name>A0A0W0RJV3_LEGBO</name>
<evidence type="ECO:0000313" key="2">
    <source>
        <dbReference type="EMBL" id="KTC71272.1"/>
    </source>
</evidence>
<evidence type="ECO:0000313" key="3">
    <source>
        <dbReference type="Proteomes" id="UP000054695"/>
    </source>
</evidence>
<comment type="caution">
    <text evidence="2">The sequence shown here is derived from an EMBL/GenBank/DDBJ whole genome shotgun (WGS) entry which is preliminary data.</text>
</comment>
<protein>
    <recommendedName>
        <fullName evidence="4">DUF2845 domain-containing protein</fullName>
    </recommendedName>
</protein>